<keyword evidence="1" id="KW-1133">Transmembrane helix</keyword>
<protein>
    <recommendedName>
        <fullName evidence="4">DUF748 domain-containing protein</fullName>
    </recommendedName>
</protein>
<dbReference type="GO" id="GO:0005886">
    <property type="term" value="C:plasma membrane"/>
    <property type="evidence" value="ECO:0007669"/>
    <property type="project" value="TreeGrafter"/>
</dbReference>
<gene>
    <name evidence="2" type="ORF">BFC18_04025</name>
</gene>
<dbReference type="PANTHER" id="PTHR30441">
    <property type="entry name" value="DUF748 DOMAIN-CONTAINING PROTEIN"/>
    <property type="match status" value="1"/>
</dbReference>
<keyword evidence="1" id="KW-0812">Transmembrane</keyword>
<dbReference type="Pfam" id="PF05359">
    <property type="entry name" value="DUF748"/>
    <property type="match status" value="2"/>
</dbReference>
<feature type="transmembrane region" description="Helical" evidence="1">
    <location>
        <begin position="21"/>
        <end position="42"/>
    </location>
</feature>
<evidence type="ECO:0000313" key="3">
    <source>
        <dbReference type="Proteomes" id="UP000175691"/>
    </source>
</evidence>
<dbReference type="InterPro" id="IPR052894">
    <property type="entry name" value="AsmA-related"/>
</dbReference>
<keyword evidence="3" id="KW-1185">Reference proteome</keyword>
<name>A0A1E7ZFI9_9ALTE</name>
<dbReference type="OrthoDB" id="9757969at2"/>
<dbReference type="PANTHER" id="PTHR30441:SF8">
    <property type="entry name" value="DUF748 DOMAIN-CONTAINING PROTEIN"/>
    <property type="match status" value="1"/>
</dbReference>
<evidence type="ECO:0000256" key="1">
    <source>
        <dbReference type="SAM" id="Phobius"/>
    </source>
</evidence>
<dbReference type="AlphaFoldDB" id="A0A1E7ZFI9"/>
<evidence type="ECO:0008006" key="4">
    <source>
        <dbReference type="Google" id="ProtNLM"/>
    </source>
</evidence>
<dbReference type="RefSeq" id="WP_070123661.1">
    <property type="nucleotide sequence ID" value="NZ_MDHN01000006.1"/>
</dbReference>
<dbReference type="Proteomes" id="UP000175691">
    <property type="component" value="Unassembled WGS sequence"/>
</dbReference>
<dbReference type="EMBL" id="MDHN01000006">
    <property type="protein sequence ID" value="OFC72240.1"/>
    <property type="molecule type" value="Genomic_DNA"/>
</dbReference>
<dbReference type="InterPro" id="IPR008023">
    <property type="entry name" value="DUF748"/>
</dbReference>
<sequence>MALKNLTTAFSRFPRWLRLSTYLILAYLLYALLVGVITPLVLQSKLPSSLSETLGRQVSIDKIRINPFLLRARVSGFAIAEDSSDDTFVKFDLLEADIGFWRTLMSFTPTVEHVYLIAPYSKIERLDEGEDTRFNFSDILDHLAKNREPEPQATQQSSPETAVPHIRLDAFHLQKGHIELADKVTGATLSYPDLDLDLANLDTRSTISLQPEKVEQNALKNRYRLDIESNDGGKFHFDGLFQLAPLEVAGQIRLNNINLPPLWPLSEDIIEARLSSGLLNFNVQYRLAETADGINLKAGNGNLTLSQLALSDSEKERVTVDEIALKGLAMDTASSRIDIESLTVARPTVNGVYNEGNVDLVAIFTPRVKNATSASAPSQSSSTSAPDTSANDWLVTLNAFSLRDGDIQLAEKHIAESVNWRVSELDVMTGAIRSDFSQPVKYEIGFGIAGDPDNVPQAHAGTLSTSGEADINTLSFTGDFSLENLSLSQFQPYITPFANVSLTEGTATAQGHFKANKEGSILFDGSAGITSLNILDGLHFEPLLKWQDMQVSGIRYSSDDNELLVDNIGLTAPYGKLLIDEQRRTNIGAIIKRDSTDTNVADSTPSEQVEQAQSEAVVDKTTPLLVKINGIDIQNGSAYFADNSLTPRFASGIESLNGSISDLYSRSGTAAKVDIEGKIDNYAPVSLKGALNPLVEDIFLDLNFSVSGAELTSINPYAGTYLGYYIDAGLLSLDVEYKLQNNQLEGDNHVVIDQLTLGRKSDSEQALSLPLGLAVALLQDSDGVIDLGLEVSGDLDNPAFSFGSIIFNALGNIFKKAVTAPFSFLANLVGSDEDELNEVDFSAGSVTLNTATSEKLKTLADALRQRPGLRLSIEGTVNEVNDTRQMKIDRLNSDLVKTAGLESLPDNFSASEIPLEGPLSQAVAQLFSERTGQSVETERETLRAQLQQGKDTPPEEDEVTRALHIAMYNQLRNQVVISDGDLFALAAERAKAVKVFLANEADIKASRLFLLNSSQHLKAKTSSALLTLKAD</sequence>
<accession>A0A1E7ZFI9</accession>
<dbReference type="STRING" id="1656094.BFC18_04025"/>
<comment type="caution">
    <text evidence="2">The sequence shown here is derived from an EMBL/GenBank/DDBJ whole genome shotgun (WGS) entry which is preliminary data.</text>
</comment>
<dbReference type="GO" id="GO:0090313">
    <property type="term" value="P:regulation of protein targeting to membrane"/>
    <property type="evidence" value="ECO:0007669"/>
    <property type="project" value="TreeGrafter"/>
</dbReference>
<organism evidence="2 3">
    <name type="scientific">Alteromonas confluentis</name>
    <dbReference type="NCBI Taxonomy" id="1656094"/>
    <lineage>
        <taxon>Bacteria</taxon>
        <taxon>Pseudomonadati</taxon>
        <taxon>Pseudomonadota</taxon>
        <taxon>Gammaproteobacteria</taxon>
        <taxon>Alteromonadales</taxon>
        <taxon>Alteromonadaceae</taxon>
        <taxon>Alteromonas/Salinimonas group</taxon>
        <taxon>Alteromonas</taxon>
    </lineage>
</organism>
<reference evidence="2 3" key="1">
    <citation type="submission" date="2016-08" db="EMBL/GenBank/DDBJ databases">
        <authorList>
            <person name="Seilhamer J.J."/>
        </authorList>
    </citation>
    <scope>NUCLEOTIDE SEQUENCE [LARGE SCALE GENOMIC DNA]</scope>
    <source>
        <strain evidence="2 3">KCTC 42603</strain>
    </source>
</reference>
<keyword evidence="1" id="KW-0472">Membrane</keyword>
<evidence type="ECO:0000313" key="2">
    <source>
        <dbReference type="EMBL" id="OFC72240.1"/>
    </source>
</evidence>
<proteinExistence type="predicted"/>